<dbReference type="RefSeq" id="XP_040719256.1">
    <property type="nucleotide sequence ID" value="XM_040858099.1"/>
</dbReference>
<dbReference type="EMBL" id="MCFJ01000003">
    <property type="protein sequence ID" value="ORY68969.1"/>
    <property type="molecule type" value="Genomic_DNA"/>
</dbReference>
<reference evidence="2 3" key="1">
    <citation type="submission" date="2016-07" db="EMBL/GenBank/DDBJ databases">
        <title>Pervasive Adenine N6-methylation of Active Genes in Fungi.</title>
        <authorList>
            <consortium name="DOE Joint Genome Institute"/>
            <person name="Mondo S.J."/>
            <person name="Dannebaum R.O."/>
            <person name="Kuo R.C."/>
            <person name="Labutti K."/>
            <person name="Haridas S."/>
            <person name="Kuo A."/>
            <person name="Salamov A."/>
            <person name="Ahrendt S.R."/>
            <person name="Lipzen A."/>
            <person name="Sullivan W."/>
            <person name="Andreopoulos W.B."/>
            <person name="Clum A."/>
            <person name="Lindquist E."/>
            <person name="Daum C."/>
            <person name="Ramamoorthy G.K."/>
            <person name="Gryganskyi A."/>
            <person name="Culley D."/>
            <person name="Magnuson J.K."/>
            <person name="James T.Y."/>
            <person name="O'Malley M.A."/>
            <person name="Stajich J.E."/>
            <person name="Spatafora J.W."/>
            <person name="Visel A."/>
            <person name="Grigoriev I.V."/>
        </authorList>
    </citation>
    <scope>NUCLEOTIDE SEQUENCE [LARGE SCALE GENOMIC DNA]</scope>
    <source>
        <strain evidence="2 3">CBS 129021</strain>
    </source>
</reference>
<dbReference type="AlphaFoldDB" id="A0A1Y2EBM0"/>
<dbReference type="InParanoid" id="A0A1Y2EBM0"/>
<accession>A0A1Y2EBM0</accession>
<keyword evidence="3" id="KW-1185">Reference proteome</keyword>
<organism evidence="2 3">
    <name type="scientific">Pseudomassariella vexata</name>
    <dbReference type="NCBI Taxonomy" id="1141098"/>
    <lineage>
        <taxon>Eukaryota</taxon>
        <taxon>Fungi</taxon>
        <taxon>Dikarya</taxon>
        <taxon>Ascomycota</taxon>
        <taxon>Pezizomycotina</taxon>
        <taxon>Sordariomycetes</taxon>
        <taxon>Xylariomycetidae</taxon>
        <taxon>Amphisphaeriales</taxon>
        <taxon>Pseudomassariaceae</taxon>
        <taxon>Pseudomassariella</taxon>
    </lineage>
</organism>
<gene>
    <name evidence="2" type="ORF">BCR38DRAFT_406846</name>
</gene>
<sequence length="519" mass="55903">MSIAPTPDLEGVPSEILCKIAASGPLTEAEQACLALVSKAIRSKFGTAYEGLTGPSRLEFLQLLEPDTEFLFCPWCQALHYPLLCLPHATRRRPCQFAQDAFSPDLPANYHAGVLYGLAKYHRQGRDASLLENVTCVPVQYFQNHAVNATRSWRLTINEHGVFVQKREVFRLGESDVAARIGLSEQQKQFAAPVIRMCWHYDAILHVDRLAMSDGRSGAEIFPDVNMSNPWATQPPFLAGEVVGCEDCNRDFLVQISYSTSSPNGDDDEDGGGAPVALPPTSRSRIRQGNIKGRAGVLLQRYGRTVTGGSASASTSASSSVDTAAAAGGDFITAGLAARRAGLKAGRGDLLRRSSIKNAIAMAALSREGDKGKGKEKAGPFAEATATQRQIIVTLTTWFYLGQGESPTNIAKYMAWSPWAQLPVLGSGNVARLSRLHINVYNSRLPGTKKLEPVSKLDLDKLELAYSNPVSFKGCSVGQGHRVIPGAVRGRTGRSSMFSPGLATKGLTTGIEDGPVKWE</sequence>
<dbReference type="Proteomes" id="UP000193689">
    <property type="component" value="Unassembled WGS sequence"/>
</dbReference>
<feature type="region of interest" description="Disordered" evidence="1">
    <location>
        <begin position="259"/>
        <end position="290"/>
    </location>
</feature>
<name>A0A1Y2EBM0_9PEZI</name>
<evidence type="ECO:0000313" key="3">
    <source>
        <dbReference type="Proteomes" id="UP000193689"/>
    </source>
</evidence>
<evidence type="ECO:0000313" key="2">
    <source>
        <dbReference type="EMBL" id="ORY68969.1"/>
    </source>
</evidence>
<comment type="caution">
    <text evidence="2">The sequence shown here is derived from an EMBL/GenBank/DDBJ whole genome shotgun (WGS) entry which is preliminary data.</text>
</comment>
<dbReference type="OrthoDB" id="5244627at2759"/>
<proteinExistence type="predicted"/>
<protein>
    <submittedName>
        <fullName evidence="2">Uncharacterized protein</fullName>
    </submittedName>
</protein>
<evidence type="ECO:0000256" key="1">
    <source>
        <dbReference type="SAM" id="MobiDB-lite"/>
    </source>
</evidence>
<dbReference type="GeneID" id="63774311"/>